<evidence type="ECO:0000259" key="10">
    <source>
        <dbReference type="PROSITE" id="PS50262"/>
    </source>
</evidence>
<evidence type="ECO:0000256" key="9">
    <source>
        <dbReference type="SAM" id="Phobius"/>
    </source>
</evidence>
<evidence type="ECO:0000256" key="1">
    <source>
        <dbReference type="ARBA" id="ARBA00004651"/>
    </source>
</evidence>
<dbReference type="PANTHER" id="PTHR24241:SF190">
    <property type="entry name" value="CARDIOACCELERATORY PEPTIDE RECEPTOR-LIKE PROTEIN"/>
    <property type="match status" value="1"/>
</dbReference>
<dbReference type="Pfam" id="PF00001">
    <property type="entry name" value="7tm_1"/>
    <property type="match status" value="1"/>
</dbReference>
<evidence type="ECO:0000256" key="7">
    <source>
        <dbReference type="ARBA" id="ARBA00023170"/>
    </source>
</evidence>
<dbReference type="PANTHER" id="PTHR24241">
    <property type="entry name" value="NEUROPEPTIDE RECEPTOR-RELATED G-PROTEIN COUPLED RECEPTOR"/>
    <property type="match status" value="1"/>
</dbReference>
<keyword evidence="4 8" id="KW-0812">Transmembrane</keyword>
<evidence type="ECO:0000256" key="3">
    <source>
        <dbReference type="ARBA" id="ARBA00022475"/>
    </source>
</evidence>
<dbReference type="CDD" id="cd15382">
    <property type="entry name" value="7tmA_AKHR"/>
    <property type="match status" value="1"/>
</dbReference>
<dbReference type="GO" id="GO:0005886">
    <property type="term" value="C:plasma membrane"/>
    <property type="evidence" value="ECO:0007669"/>
    <property type="project" value="UniProtKB-SubCell"/>
</dbReference>
<evidence type="ECO:0000256" key="8">
    <source>
        <dbReference type="RuleBase" id="RU000688"/>
    </source>
</evidence>
<feature type="transmembrane region" description="Helical" evidence="9">
    <location>
        <begin position="6"/>
        <end position="25"/>
    </location>
</feature>
<dbReference type="PROSITE" id="PS00237">
    <property type="entry name" value="G_PROTEIN_RECEP_F1_1"/>
    <property type="match status" value="1"/>
</dbReference>
<keyword evidence="8" id="KW-0807">Transducer</keyword>
<dbReference type="Gene3D" id="1.20.1070.10">
    <property type="entry name" value="Rhodopsin 7-helix transmembrane proteins"/>
    <property type="match status" value="1"/>
</dbReference>
<feature type="transmembrane region" description="Helical" evidence="9">
    <location>
        <begin position="265"/>
        <end position="284"/>
    </location>
</feature>
<dbReference type="GO" id="GO:0032870">
    <property type="term" value="P:cellular response to hormone stimulus"/>
    <property type="evidence" value="ECO:0007669"/>
    <property type="project" value="TreeGrafter"/>
</dbReference>
<reference evidence="11 12" key="1">
    <citation type="journal article" date="2014" name="Nat. Commun.">
        <title>Molecular traces of alternative social organization in a termite genome.</title>
        <authorList>
            <person name="Terrapon N."/>
            <person name="Li C."/>
            <person name="Robertson H.M."/>
            <person name="Ji L."/>
            <person name="Meng X."/>
            <person name="Booth W."/>
            <person name="Chen Z."/>
            <person name="Childers C.P."/>
            <person name="Glastad K.M."/>
            <person name="Gokhale K."/>
            <person name="Gowin J."/>
            <person name="Gronenberg W."/>
            <person name="Hermansen R.A."/>
            <person name="Hu H."/>
            <person name="Hunt B.G."/>
            <person name="Huylmans A.K."/>
            <person name="Khalil S.M."/>
            <person name="Mitchell R.D."/>
            <person name="Munoz-Torres M.C."/>
            <person name="Mustard J.A."/>
            <person name="Pan H."/>
            <person name="Reese J.T."/>
            <person name="Scharf M.E."/>
            <person name="Sun F."/>
            <person name="Vogel H."/>
            <person name="Xiao J."/>
            <person name="Yang W."/>
            <person name="Yang Z."/>
            <person name="Yang Z."/>
            <person name="Zhou J."/>
            <person name="Zhu J."/>
            <person name="Brent C.S."/>
            <person name="Elsik C.G."/>
            <person name="Goodisman M.A."/>
            <person name="Liberles D.A."/>
            <person name="Roe R.M."/>
            <person name="Vargo E.L."/>
            <person name="Vilcinskas A."/>
            <person name="Wang J."/>
            <person name="Bornberg-Bauer E."/>
            <person name="Korb J."/>
            <person name="Zhang G."/>
            <person name="Liebig J."/>
        </authorList>
    </citation>
    <scope>NUCLEOTIDE SEQUENCE [LARGE SCALE GENOMIC DNA]</scope>
    <source>
        <tissue evidence="11">Whole organism</tissue>
    </source>
</reference>
<dbReference type="eggNOG" id="KOG3656">
    <property type="taxonomic scope" value="Eukaryota"/>
</dbReference>
<dbReference type="STRING" id="136037.A0A067R2B6"/>
<evidence type="ECO:0000256" key="5">
    <source>
        <dbReference type="ARBA" id="ARBA00022989"/>
    </source>
</evidence>
<keyword evidence="5 9" id="KW-1133">Transmembrane helix</keyword>
<keyword evidence="8" id="KW-0297">G-protein coupled receptor</keyword>
<dbReference type="PROSITE" id="PS50262">
    <property type="entry name" value="G_PROTEIN_RECEP_F1_2"/>
    <property type="match status" value="1"/>
</dbReference>
<dbReference type="PRINTS" id="PR00237">
    <property type="entry name" value="GPCRRHODOPSN"/>
</dbReference>
<gene>
    <name evidence="11" type="ORF">L798_14194</name>
</gene>
<dbReference type="GO" id="GO:0004930">
    <property type="term" value="F:G protein-coupled receptor activity"/>
    <property type="evidence" value="ECO:0007669"/>
    <property type="project" value="UniProtKB-KW"/>
</dbReference>
<dbReference type="OMA" id="KMNASSC"/>
<feature type="non-terminal residue" evidence="11">
    <location>
        <position position="1"/>
    </location>
</feature>
<feature type="transmembrane region" description="Helical" evidence="9">
    <location>
        <begin position="161"/>
        <end position="183"/>
    </location>
</feature>
<evidence type="ECO:0000256" key="4">
    <source>
        <dbReference type="ARBA" id="ARBA00022692"/>
    </source>
</evidence>
<dbReference type="InterPro" id="IPR000276">
    <property type="entry name" value="GPCR_Rhodpsn"/>
</dbReference>
<keyword evidence="6 9" id="KW-0472">Membrane</keyword>
<name>A0A067R2B6_ZOONE</name>
<dbReference type="Proteomes" id="UP000027135">
    <property type="component" value="Unassembled WGS sequence"/>
</dbReference>
<proteinExistence type="inferred from homology"/>
<comment type="similarity">
    <text evidence="2 8">Belongs to the G-protein coupled receptor 1 family.</text>
</comment>
<evidence type="ECO:0000313" key="12">
    <source>
        <dbReference type="Proteomes" id="UP000027135"/>
    </source>
</evidence>
<feature type="transmembrane region" description="Helical" evidence="9">
    <location>
        <begin position="32"/>
        <end position="53"/>
    </location>
</feature>
<feature type="transmembrane region" description="Helical" evidence="9">
    <location>
        <begin position="228"/>
        <end position="250"/>
    </location>
</feature>
<accession>A0A067R2B6</accession>
<keyword evidence="3" id="KW-1003">Cell membrane</keyword>
<organism evidence="11 12">
    <name type="scientific">Zootermopsis nevadensis</name>
    <name type="common">Dampwood termite</name>
    <dbReference type="NCBI Taxonomy" id="136037"/>
    <lineage>
        <taxon>Eukaryota</taxon>
        <taxon>Metazoa</taxon>
        <taxon>Ecdysozoa</taxon>
        <taxon>Arthropoda</taxon>
        <taxon>Hexapoda</taxon>
        <taxon>Insecta</taxon>
        <taxon>Pterygota</taxon>
        <taxon>Neoptera</taxon>
        <taxon>Polyneoptera</taxon>
        <taxon>Dictyoptera</taxon>
        <taxon>Blattodea</taxon>
        <taxon>Blattoidea</taxon>
        <taxon>Termitoidae</taxon>
        <taxon>Termopsidae</taxon>
        <taxon>Zootermopsis</taxon>
    </lineage>
</organism>
<dbReference type="InParanoid" id="A0A067R2B6"/>
<dbReference type="AlphaFoldDB" id="A0A067R2B6"/>
<feature type="transmembrane region" description="Helical" evidence="9">
    <location>
        <begin position="73"/>
        <end position="93"/>
    </location>
</feature>
<evidence type="ECO:0000256" key="6">
    <source>
        <dbReference type="ARBA" id="ARBA00023136"/>
    </source>
</evidence>
<dbReference type="InterPro" id="IPR017452">
    <property type="entry name" value="GPCR_Rhodpsn_7TM"/>
</dbReference>
<dbReference type="EMBL" id="KK853067">
    <property type="protein sequence ID" value="KDR11838.1"/>
    <property type="molecule type" value="Genomic_DNA"/>
</dbReference>
<dbReference type="GO" id="GO:0042277">
    <property type="term" value="F:peptide binding"/>
    <property type="evidence" value="ECO:0007669"/>
    <property type="project" value="TreeGrafter"/>
</dbReference>
<comment type="subcellular location">
    <subcellularLocation>
        <location evidence="1">Cell membrane</location>
        <topology evidence="1">Multi-pass membrane protein</topology>
    </subcellularLocation>
</comment>
<evidence type="ECO:0000256" key="2">
    <source>
        <dbReference type="ARBA" id="ARBA00010663"/>
    </source>
</evidence>
<feature type="domain" description="G-protein coupled receptors family 1 profile" evidence="10">
    <location>
        <begin position="14"/>
        <end position="281"/>
    </location>
</feature>
<keyword evidence="7 8" id="KW-0675">Receptor</keyword>
<dbReference type="SMART" id="SM01381">
    <property type="entry name" value="7TM_GPCR_Srsx"/>
    <property type="match status" value="1"/>
</dbReference>
<evidence type="ECO:0000313" key="11">
    <source>
        <dbReference type="EMBL" id="KDR11838.1"/>
    </source>
</evidence>
<feature type="non-terminal residue" evidence="11">
    <location>
        <position position="293"/>
    </location>
</feature>
<dbReference type="SUPFAM" id="SSF81321">
    <property type="entry name" value="Family A G protein-coupled receptor-like"/>
    <property type="match status" value="1"/>
</dbReference>
<keyword evidence="12" id="KW-1185">Reference proteome</keyword>
<sequence>IAVYCVLFTVAAIGNLSVFLTLLRARHRKSRVSLLMTHLAVADLIVTFVMIPLEVGWRVTTKWLAGNFACKLFLFLRTFGLYLSSNILVCISLDRYFAIIYPLKVSDARRRGKLMLLFAWFTSLLCSIPQSVVFHVSEHPENPTFYQCVTFGFFATPRQEMAYNLFCVVAMYFLPLLVISFAYSRILCVIVSRSSDTRGERTNGRMRLRRSDMSNIERARARTLRMTVTIVVAFVWCWTPYVVITLWYMFDRDSAQQVDSRLQDALFIMVVSNSCVNPLVYGSYTTNFRRECK</sequence>
<protein>
    <recommendedName>
        <fullName evidence="10">G-protein coupled receptors family 1 profile domain-containing protein</fullName>
    </recommendedName>
</protein>
<feature type="transmembrane region" description="Helical" evidence="9">
    <location>
        <begin position="114"/>
        <end position="136"/>
    </location>
</feature>